<evidence type="ECO:0000256" key="1">
    <source>
        <dbReference type="ARBA" id="ARBA00005854"/>
    </source>
</evidence>
<name>A0A8E2LEY2_9BACI</name>
<protein>
    <submittedName>
        <fullName evidence="7">Hydroxyacid dehydrogenase</fullName>
    </submittedName>
</protein>
<dbReference type="CDD" id="cd05300">
    <property type="entry name" value="2-Hacid_dh_1"/>
    <property type="match status" value="1"/>
</dbReference>
<dbReference type="RefSeq" id="WP_078110548.1">
    <property type="nucleotide sequence ID" value="NZ_CP065424.1"/>
</dbReference>
<accession>A0A8E2LEY2</accession>
<keyword evidence="3" id="KW-0520">NAD</keyword>
<dbReference type="InterPro" id="IPR036291">
    <property type="entry name" value="NAD(P)-bd_dom_sf"/>
</dbReference>
<dbReference type="Proteomes" id="UP000189761">
    <property type="component" value="Unassembled WGS sequence"/>
</dbReference>
<feature type="domain" description="D-isomer specific 2-hydroxyacid dehydrogenase NAD-binding" evidence="6">
    <location>
        <begin position="107"/>
        <end position="281"/>
    </location>
</feature>
<dbReference type="SUPFAM" id="SSF51735">
    <property type="entry name" value="NAD(P)-binding Rossmann-fold domains"/>
    <property type="match status" value="1"/>
</dbReference>
<organism evidence="7 8">
    <name type="scientific">Heyndrickxia oleronia</name>
    <dbReference type="NCBI Taxonomy" id="38875"/>
    <lineage>
        <taxon>Bacteria</taxon>
        <taxon>Bacillati</taxon>
        <taxon>Bacillota</taxon>
        <taxon>Bacilli</taxon>
        <taxon>Bacillales</taxon>
        <taxon>Bacillaceae</taxon>
        <taxon>Heyndrickxia</taxon>
    </lineage>
</organism>
<dbReference type="FunFam" id="3.40.50.720:FF:000363">
    <property type="entry name" value="D-isomer specific 2-hydroxyacid dehydrogenase"/>
    <property type="match status" value="1"/>
</dbReference>
<dbReference type="AlphaFoldDB" id="A0A8E2LEY2"/>
<keyword evidence="8" id="KW-1185">Reference proteome</keyword>
<evidence type="ECO:0000259" key="5">
    <source>
        <dbReference type="Pfam" id="PF00389"/>
    </source>
</evidence>
<dbReference type="InterPro" id="IPR029753">
    <property type="entry name" value="D-isomer_DH_CS"/>
</dbReference>
<evidence type="ECO:0000313" key="7">
    <source>
        <dbReference type="EMBL" id="OOP67639.1"/>
    </source>
</evidence>
<dbReference type="SUPFAM" id="SSF52283">
    <property type="entry name" value="Formate/glycerate dehydrogenase catalytic domain-like"/>
    <property type="match status" value="1"/>
</dbReference>
<dbReference type="Pfam" id="PF00389">
    <property type="entry name" value="2-Hacid_dh"/>
    <property type="match status" value="1"/>
</dbReference>
<feature type="domain" description="D-isomer specific 2-hydroxyacid dehydrogenase catalytic" evidence="5">
    <location>
        <begin position="7"/>
        <end position="309"/>
    </location>
</feature>
<proteinExistence type="inferred from homology"/>
<dbReference type="InterPro" id="IPR006140">
    <property type="entry name" value="D-isomer_DH_NAD-bd"/>
</dbReference>
<evidence type="ECO:0000256" key="3">
    <source>
        <dbReference type="ARBA" id="ARBA00023027"/>
    </source>
</evidence>
<gene>
    <name evidence="7" type="ORF">BWZ43_14685</name>
</gene>
<dbReference type="GO" id="GO:0016616">
    <property type="term" value="F:oxidoreductase activity, acting on the CH-OH group of donors, NAD or NADP as acceptor"/>
    <property type="evidence" value="ECO:0007669"/>
    <property type="project" value="InterPro"/>
</dbReference>
<comment type="similarity">
    <text evidence="1 4">Belongs to the D-isomer specific 2-hydroxyacid dehydrogenase family.</text>
</comment>
<comment type="caution">
    <text evidence="7">The sequence shown here is derived from an EMBL/GenBank/DDBJ whole genome shotgun (WGS) entry which is preliminary data.</text>
</comment>
<dbReference type="EMBL" id="MTLA01000176">
    <property type="protein sequence ID" value="OOP67639.1"/>
    <property type="molecule type" value="Genomic_DNA"/>
</dbReference>
<sequence>MSKRKLVITQNIHQELQAKIKALIPEWEIISGKDPETWKEHLNHAEVIVGWKKEIKENCLEQNSSLRWLQSWSAGVDSLPLHHMKERDILLTTASGVHAYPISETIFSLMLALTRKIHTYIKNQQIKKWHHENLSLEIHGKTIGIVGVGAIGKETAKIAKAFNMKVIGIRQSDKSEEDFDKVYNMMHINSVLPLCDYIVVTAPLTSETYHMFSKDQFQLMKNTAIFINIGRGEIVNEDDLIHALETKQIAGAGLDVFEKEPLLENSPLWNFENVIITPHTAGSTEHYESRVIEDIFIPNLKHYLQKGVPSTNLVNYEKGY</sequence>
<dbReference type="PANTHER" id="PTHR43333:SF1">
    <property type="entry name" value="D-ISOMER SPECIFIC 2-HYDROXYACID DEHYDROGENASE NAD-BINDING DOMAIN-CONTAINING PROTEIN"/>
    <property type="match status" value="1"/>
</dbReference>
<evidence type="ECO:0000256" key="2">
    <source>
        <dbReference type="ARBA" id="ARBA00023002"/>
    </source>
</evidence>
<evidence type="ECO:0000259" key="6">
    <source>
        <dbReference type="Pfam" id="PF02826"/>
    </source>
</evidence>
<dbReference type="InterPro" id="IPR006139">
    <property type="entry name" value="D-isomer_2_OHA_DH_cat_dom"/>
</dbReference>
<dbReference type="PANTHER" id="PTHR43333">
    <property type="entry name" value="2-HACID_DH_C DOMAIN-CONTAINING PROTEIN"/>
    <property type="match status" value="1"/>
</dbReference>
<dbReference type="Pfam" id="PF02826">
    <property type="entry name" value="2-Hacid_dh_C"/>
    <property type="match status" value="1"/>
</dbReference>
<keyword evidence="2 4" id="KW-0560">Oxidoreductase</keyword>
<dbReference type="Gene3D" id="3.40.50.720">
    <property type="entry name" value="NAD(P)-binding Rossmann-like Domain"/>
    <property type="match status" value="2"/>
</dbReference>
<evidence type="ECO:0000256" key="4">
    <source>
        <dbReference type="RuleBase" id="RU003719"/>
    </source>
</evidence>
<evidence type="ECO:0000313" key="8">
    <source>
        <dbReference type="Proteomes" id="UP000189761"/>
    </source>
</evidence>
<reference evidence="7 8" key="1">
    <citation type="submission" date="2017-01" db="EMBL/GenBank/DDBJ databases">
        <title>Draft genome sequence of Bacillus oleronius.</title>
        <authorList>
            <person name="Allam M."/>
        </authorList>
    </citation>
    <scope>NUCLEOTIDE SEQUENCE [LARGE SCALE GENOMIC DNA]</scope>
    <source>
        <strain evidence="7 8">DSM 9356</strain>
    </source>
</reference>
<dbReference type="GO" id="GO:0051287">
    <property type="term" value="F:NAD binding"/>
    <property type="evidence" value="ECO:0007669"/>
    <property type="project" value="InterPro"/>
</dbReference>
<dbReference type="PROSITE" id="PS00671">
    <property type="entry name" value="D_2_HYDROXYACID_DH_3"/>
    <property type="match status" value="1"/>
</dbReference>